<gene>
    <name evidence="2" type="ORF">CNMCM5793_003177</name>
</gene>
<dbReference type="Proteomes" id="UP000630445">
    <property type="component" value="Unassembled WGS sequence"/>
</dbReference>
<evidence type="ECO:0000313" key="2">
    <source>
        <dbReference type="EMBL" id="KAF7128447.1"/>
    </source>
</evidence>
<proteinExistence type="predicted"/>
<reference evidence="2" key="1">
    <citation type="submission" date="2020-06" db="EMBL/GenBank/DDBJ databases">
        <title>Draft genome sequences of strains closely related to Aspergillus parafelis and Aspergillus hiratsukae.</title>
        <authorList>
            <person name="Dos Santos R.A.C."/>
            <person name="Rivero-Menendez O."/>
            <person name="Steenwyk J.L."/>
            <person name="Mead M.E."/>
            <person name="Goldman G.H."/>
            <person name="Alastruey-Izquierdo A."/>
            <person name="Rokas A."/>
        </authorList>
    </citation>
    <scope>NUCLEOTIDE SEQUENCE</scope>
    <source>
        <strain evidence="2">CNM-CM5793</strain>
    </source>
</reference>
<dbReference type="EMBL" id="JACBAD010001924">
    <property type="protein sequence ID" value="KAF7128447.1"/>
    <property type="molecule type" value="Genomic_DNA"/>
</dbReference>
<organism evidence="2 3">
    <name type="scientific">Aspergillus hiratsukae</name>
    <dbReference type="NCBI Taxonomy" id="1194566"/>
    <lineage>
        <taxon>Eukaryota</taxon>
        <taxon>Fungi</taxon>
        <taxon>Dikarya</taxon>
        <taxon>Ascomycota</taxon>
        <taxon>Pezizomycotina</taxon>
        <taxon>Eurotiomycetes</taxon>
        <taxon>Eurotiomycetidae</taxon>
        <taxon>Eurotiales</taxon>
        <taxon>Aspergillaceae</taxon>
        <taxon>Aspergillus</taxon>
        <taxon>Aspergillus subgen. Fumigati</taxon>
    </lineage>
</organism>
<feature type="compositionally biased region" description="Polar residues" evidence="1">
    <location>
        <begin position="138"/>
        <end position="150"/>
    </location>
</feature>
<sequence length="688" mass="77247">MHQSSRRHRYLTPGAQELILKWLVERENSPTTHTNDHASGPAEGDFLSIPRSVTGTKSRQCHSNGLTINESVSTAQRSALRGGSSFAHRSPSLNHIRWSPYPERNPTEKRTIAEKESKGGYERKPRNKTKEDRYEYKGSTSRIQRKQSPTKAKKLSKKVRRHTINDNFHASNVPRDRLTLHSHPDLGIFRRGKTSSPVRAGELRQFPHFSGIGKLVNRSRVSEKGFSETRFLSKKLRSDSEKYTSHQVPNKKRKTRAIPDDSQLLISNYFPFGLLEDEACTQGFEMEANCTLLHSSPSLQAQSPAHCSVGDTAAKRHGAVAVQSPADPAKHSGTYHPDVQARGTSLSSTPISISCNEHAPFLSESWSEVYMRQLLHFDLSSQDKNNDESTHPGRKYWSLEDLKLLLQERERFWQQGTEGQVVSDCSLPGSRRNSRKASSMYEVENAVEDHLKQRKKMVLLEEMGDSFVEDNASLGRRFIFPGPLDKGLNHEPELQHISNSPLARPEQTTLGMSNAGRKEDFYSCSDTWKCPEYPTNAQDERFSSSVFQAGALEQEADLQLASGAGRDIADVEAVMSFAEEAQLQDDIYDLYATQALDAAAHDAIMHPEEDTLKYARDYAMRIPLGADSFEHNPISEGVPPNHVPADNASLHCPWEAVADTSHGVLSSHGIDQGLIGIPRDFWRRNRLY</sequence>
<evidence type="ECO:0000256" key="1">
    <source>
        <dbReference type="SAM" id="MobiDB-lite"/>
    </source>
</evidence>
<feature type="compositionally biased region" description="Basic and acidic residues" evidence="1">
    <location>
        <begin position="105"/>
        <end position="136"/>
    </location>
</feature>
<feature type="compositionally biased region" description="Polar residues" evidence="1">
    <location>
        <begin position="51"/>
        <end position="77"/>
    </location>
</feature>
<name>A0A8H6PDJ2_9EURO</name>
<dbReference type="AlphaFoldDB" id="A0A8H6PDJ2"/>
<protein>
    <submittedName>
        <fullName evidence="2">Uncharacterized protein</fullName>
    </submittedName>
</protein>
<keyword evidence="3" id="KW-1185">Reference proteome</keyword>
<feature type="region of interest" description="Disordered" evidence="1">
    <location>
        <begin position="30"/>
        <end position="158"/>
    </location>
</feature>
<dbReference type="OrthoDB" id="2537141at2759"/>
<comment type="caution">
    <text evidence="2">The sequence shown here is derived from an EMBL/GenBank/DDBJ whole genome shotgun (WGS) entry which is preliminary data.</text>
</comment>
<accession>A0A8H6PDJ2</accession>
<evidence type="ECO:0000313" key="3">
    <source>
        <dbReference type="Proteomes" id="UP000630445"/>
    </source>
</evidence>